<dbReference type="STRING" id="249352.SAMN05444395_105206"/>
<dbReference type="OrthoDB" id="1114455at2"/>
<keyword evidence="3" id="KW-1185">Reference proteome</keyword>
<dbReference type="AlphaFoldDB" id="A0A167WT62"/>
<dbReference type="PROSITE" id="PS51257">
    <property type="entry name" value="PROKAR_LIPOPROTEIN"/>
    <property type="match status" value="1"/>
</dbReference>
<gene>
    <name evidence="2" type="ORF">FBFR_11135</name>
</gene>
<evidence type="ECO:0000313" key="3">
    <source>
        <dbReference type="Proteomes" id="UP000077164"/>
    </source>
</evidence>
<evidence type="ECO:0008006" key="4">
    <source>
        <dbReference type="Google" id="ProtNLM"/>
    </source>
</evidence>
<keyword evidence="1" id="KW-0732">Signal</keyword>
<dbReference type="Proteomes" id="UP000077164">
    <property type="component" value="Unassembled WGS sequence"/>
</dbReference>
<reference evidence="2 3" key="1">
    <citation type="submission" date="2016-03" db="EMBL/GenBank/DDBJ databases">
        <title>Draft genome sequence of Flavobacterium fryxellicola DSM 16209.</title>
        <authorList>
            <person name="Shin S.-K."/>
            <person name="Yi H."/>
        </authorList>
    </citation>
    <scope>NUCLEOTIDE SEQUENCE [LARGE SCALE GENOMIC DNA]</scope>
    <source>
        <strain evidence="2 3">DSM 16209</strain>
    </source>
</reference>
<feature type="chain" id="PRO_5007894160" description="Type IX secretion system membrane protein PorP/SprF" evidence="1">
    <location>
        <begin position="21"/>
        <end position="305"/>
    </location>
</feature>
<name>A0A167WT62_9FLAO</name>
<evidence type="ECO:0000313" key="2">
    <source>
        <dbReference type="EMBL" id="OAB27719.1"/>
    </source>
</evidence>
<feature type="signal peptide" evidence="1">
    <location>
        <begin position="1"/>
        <end position="20"/>
    </location>
</feature>
<dbReference type="EMBL" id="LVJE01000016">
    <property type="protein sequence ID" value="OAB27719.1"/>
    <property type="molecule type" value="Genomic_DNA"/>
</dbReference>
<protein>
    <recommendedName>
        <fullName evidence="4">Type IX secretion system membrane protein PorP/SprF</fullName>
    </recommendedName>
</protein>
<proteinExistence type="predicted"/>
<dbReference type="InterPro" id="IPR019861">
    <property type="entry name" value="PorP/SprF_Bacteroidetes"/>
</dbReference>
<evidence type="ECO:0000256" key="1">
    <source>
        <dbReference type="SAM" id="SignalP"/>
    </source>
</evidence>
<dbReference type="RefSeq" id="WP_066081233.1">
    <property type="nucleotide sequence ID" value="NZ_FRDK01000005.1"/>
</dbReference>
<dbReference type="NCBIfam" id="TIGR03519">
    <property type="entry name" value="T9SS_PorP_fam"/>
    <property type="match status" value="1"/>
</dbReference>
<organism evidence="2 3">
    <name type="scientific">Flavobacterium fryxellicola</name>
    <dbReference type="NCBI Taxonomy" id="249352"/>
    <lineage>
        <taxon>Bacteria</taxon>
        <taxon>Pseudomonadati</taxon>
        <taxon>Bacteroidota</taxon>
        <taxon>Flavobacteriia</taxon>
        <taxon>Flavobacteriales</taxon>
        <taxon>Flavobacteriaceae</taxon>
        <taxon>Flavobacterium</taxon>
    </lineage>
</organism>
<sequence>MNKIILMSLVVLYACLDAKAQQDPHYTQYMYNMNVINPAYAGSKESLSLGLLYRKQWVNIEDSPASFSFSGHAPAGRNVGVGISFVSDKIGPVTEQNVFGDFSYTLKLGDTQRLAFGVKAGVSFHKVGLRDIQSSLPDPSEGIFGEDINDTSLNLGTGLFYYTDKYYVALSLPNMVKAAHLDYNGRQYGSDVSHYFLTAGYVFDVNYELKFKPSFMLKSAFNVTPSLDLSANFLYQEKFEIGATYRLQDSFGGMINFAVTPELRIGYAYDHIVSDLRVTAPSSHEFILLYDLFESKKVSRSPRFF</sequence>
<dbReference type="Pfam" id="PF11751">
    <property type="entry name" value="PorP_SprF"/>
    <property type="match status" value="1"/>
</dbReference>
<comment type="caution">
    <text evidence="2">The sequence shown here is derived from an EMBL/GenBank/DDBJ whole genome shotgun (WGS) entry which is preliminary data.</text>
</comment>
<accession>A0A167WT62</accession>